<evidence type="ECO:0000259" key="1">
    <source>
        <dbReference type="Pfam" id="PF14319"/>
    </source>
</evidence>
<sequence>MCNGNLKNFSNAGGWSMAFYGFAAESCHAEHLVAFSCKRRGFCPSCGARRMAESAALLVDEVLPEQPMRQWVLSFPFQ</sequence>
<gene>
    <name evidence="2" type="ORF">DLV22_26625</name>
</gene>
<protein>
    <submittedName>
        <fullName evidence="2">IS91 family transposase</fullName>
    </submittedName>
</protein>
<dbReference type="EMBL" id="AAVUMO010000299">
    <property type="protein sequence ID" value="EGE3748085.1"/>
    <property type="molecule type" value="Genomic_DNA"/>
</dbReference>
<dbReference type="AlphaFoldDB" id="A0A8H9E0L3"/>
<organism evidence="2">
    <name type="scientific">Shigella boydii</name>
    <dbReference type="NCBI Taxonomy" id="621"/>
    <lineage>
        <taxon>Bacteria</taxon>
        <taxon>Pseudomonadati</taxon>
        <taxon>Pseudomonadota</taxon>
        <taxon>Gammaproteobacteria</taxon>
        <taxon>Enterobacterales</taxon>
        <taxon>Enterobacteriaceae</taxon>
        <taxon>Shigella</taxon>
    </lineage>
</organism>
<dbReference type="Proteomes" id="UP000864586">
    <property type="component" value="Unassembled WGS sequence"/>
</dbReference>
<dbReference type="InterPro" id="IPR026889">
    <property type="entry name" value="Zn_Tnp"/>
</dbReference>
<dbReference type="Pfam" id="PF14319">
    <property type="entry name" value="Zn_Tnp_IS91"/>
    <property type="match status" value="1"/>
</dbReference>
<feature type="non-terminal residue" evidence="2">
    <location>
        <position position="78"/>
    </location>
</feature>
<name>A0A8H9E0L3_SHIBO</name>
<accession>A0A8H9E0L3</accession>
<reference evidence="2" key="1">
    <citation type="submission" date="2018-05" db="EMBL/GenBank/DDBJ databases">
        <authorList>
            <person name="Ashton P.M."/>
            <person name="Dallman T."/>
            <person name="Nair S."/>
            <person name="De Pinna E."/>
            <person name="Peters T."/>
            <person name="Grant K."/>
        </authorList>
    </citation>
    <scope>NUCLEOTIDE SEQUENCE</scope>
    <source>
        <strain evidence="2">287711</strain>
    </source>
</reference>
<comment type="caution">
    <text evidence="2">The sequence shown here is derived from an EMBL/GenBank/DDBJ whole genome shotgun (WGS) entry which is preliminary data.</text>
</comment>
<proteinExistence type="predicted"/>
<evidence type="ECO:0000313" key="2">
    <source>
        <dbReference type="EMBL" id="EGE3748085.1"/>
    </source>
</evidence>
<feature type="domain" description="Transposase zinc-binding" evidence="1">
    <location>
        <begin position="6"/>
        <end position="74"/>
    </location>
</feature>